<dbReference type="PANTHER" id="PTHR11079">
    <property type="entry name" value="CYTOSINE DEAMINASE FAMILY MEMBER"/>
    <property type="match status" value="1"/>
</dbReference>
<name>A0A5B9MKF6_9BACT</name>
<dbReference type="InterPro" id="IPR002125">
    <property type="entry name" value="CMP_dCMP_dom"/>
</dbReference>
<reference evidence="2 3" key="1">
    <citation type="submission" date="2019-02" db="EMBL/GenBank/DDBJ databases">
        <title>Planctomycetal bacteria perform biofilm scaping via a novel small molecule.</title>
        <authorList>
            <person name="Jeske O."/>
            <person name="Boedeker C."/>
            <person name="Wiegand S."/>
            <person name="Breitling P."/>
            <person name="Kallscheuer N."/>
            <person name="Jogler M."/>
            <person name="Rohde M."/>
            <person name="Petersen J."/>
            <person name="Medema M.H."/>
            <person name="Surup F."/>
            <person name="Jogler C."/>
        </authorList>
    </citation>
    <scope>NUCLEOTIDE SEQUENCE [LARGE SCALE GENOMIC DNA]</scope>
    <source>
        <strain evidence="2 3">Mal15</strain>
    </source>
</reference>
<dbReference type="PANTHER" id="PTHR11079:SF161">
    <property type="entry name" value="CMP_DCMP-TYPE DEAMINASE DOMAIN-CONTAINING PROTEIN"/>
    <property type="match status" value="1"/>
</dbReference>
<feature type="domain" description="CMP/dCMP-type deaminase" evidence="1">
    <location>
        <begin position="6"/>
        <end position="120"/>
    </location>
</feature>
<accession>A0A5B9MKF6</accession>
<dbReference type="CDD" id="cd01285">
    <property type="entry name" value="nucleoside_deaminase"/>
    <property type="match status" value="1"/>
</dbReference>
<keyword evidence="3" id="KW-1185">Reference proteome</keyword>
<evidence type="ECO:0000259" key="1">
    <source>
        <dbReference type="PROSITE" id="PS51747"/>
    </source>
</evidence>
<dbReference type="EC" id="3.5.4.33" evidence="2"/>
<dbReference type="GO" id="GO:0047974">
    <property type="term" value="F:guanosine deaminase activity"/>
    <property type="evidence" value="ECO:0007669"/>
    <property type="project" value="TreeGrafter"/>
</dbReference>
<dbReference type="KEGG" id="smam:Mal15_45370"/>
<organism evidence="2 3">
    <name type="scientific">Stieleria maiorica</name>
    <dbReference type="NCBI Taxonomy" id="2795974"/>
    <lineage>
        <taxon>Bacteria</taxon>
        <taxon>Pseudomonadati</taxon>
        <taxon>Planctomycetota</taxon>
        <taxon>Planctomycetia</taxon>
        <taxon>Pirellulales</taxon>
        <taxon>Pirellulaceae</taxon>
        <taxon>Stieleria</taxon>
    </lineage>
</organism>
<dbReference type="EMBL" id="CP036264">
    <property type="protein sequence ID" value="QEG00467.1"/>
    <property type="molecule type" value="Genomic_DNA"/>
</dbReference>
<gene>
    <name evidence="2" type="primary">tadA_2</name>
    <name evidence="2" type="ORF">Mal15_45370</name>
</gene>
<protein>
    <submittedName>
        <fullName evidence="2">tRNA-specific adenosine deaminase</fullName>
        <ecNumber evidence="2">3.5.4.33</ecNumber>
    </submittedName>
</protein>
<proteinExistence type="predicted"/>
<dbReference type="SUPFAM" id="SSF53927">
    <property type="entry name" value="Cytidine deaminase-like"/>
    <property type="match status" value="1"/>
</dbReference>
<dbReference type="Gene3D" id="3.40.140.10">
    <property type="entry name" value="Cytidine Deaminase, domain 2"/>
    <property type="match status" value="1"/>
</dbReference>
<evidence type="ECO:0000313" key="3">
    <source>
        <dbReference type="Proteomes" id="UP000321353"/>
    </source>
</evidence>
<dbReference type="AlphaFoldDB" id="A0A5B9MKF6"/>
<dbReference type="GO" id="GO:0006152">
    <property type="term" value="P:purine nucleoside catabolic process"/>
    <property type="evidence" value="ECO:0007669"/>
    <property type="project" value="TreeGrafter"/>
</dbReference>
<dbReference type="Pfam" id="PF00383">
    <property type="entry name" value="dCMP_cyt_deam_1"/>
    <property type="match status" value="1"/>
</dbReference>
<dbReference type="GO" id="GO:0052717">
    <property type="term" value="F:tRNA-specific adenosine-34 deaminase activity"/>
    <property type="evidence" value="ECO:0007669"/>
    <property type="project" value="UniProtKB-EC"/>
</dbReference>
<dbReference type="Proteomes" id="UP000321353">
    <property type="component" value="Chromosome"/>
</dbReference>
<dbReference type="InterPro" id="IPR016193">
    <property type="entry name" value="Cytidine_deaminase-like"/>
</dbReference>
<dbReference type="RefSeq" id="WP_147869707.1">
    <property type="nucleotide sequence ID" value="NZ_CP036264.1"/>
</dbReference>
<dbReference type="PROSITE" id="PS51747">
    <property type="entry name" value="CYT_DCMP_DEAMINASES_2"/>
    <property type="match status" value="1"/>
</dbReference>
<evidence type="ECO:0000313" key="2">
    <source>
        <dbReference type="EMBL" id="QEG00467.1"/>
    </source>
</evidence>
<sequence>MEFSNERLVQWMSTTLDKAWSGVADGENPFAASVYSPNRDLVACEHNTARGQTQPSRHGEVNAIDRACQELGTTDLSGCVLVSTGEPCPMCTSAALLAKIDIIVFGAGCDVVAKSGYGGLGIGCEELIEVSNAHATVIGGIAKQQCEKLLLDNSKDG</sequence>
<keyword evidence="2" id="KW-0378">Hydrolase</keyword>